<name>A0A316U0Z2_9BASI</name>
<gene>
    <name evidence="2" type="ORF">BCV69DRAFT_284665</name>
</gene>
<sequence>MTPGLMFPPPTTETLDGTIDPLTRRHSGVNDLDDHDVAPDRSSSRRRGRSHSRIQDEAEDSFPHLAMLPPPPRLNSSAAALPQSPVLGQGLDSIAIPAPMSPLSSSPVLPAERTAIPDISPLTKTPAKGTASSGHGASSEGLRRPSLPHLFDKARSANPASSIKAALVRNANFSPHVFRTKTPSSNGQLQIGAGAGGGGDDWLADNGSGSEVPSSSSATPRRLGAKKSVSNLLRKAANGLTNGAAKIDNRRRSSSSISSASISSIDASGAPQVRTSRASFSHHHTPPVSAFAVRKGSSPTPSVFSRRKINYEDDADPSGSRRRANSSASLSGNLLRRLSQREKGMASSTNGEAQSDHEVALRSVPPSPLRRDPSSFMEDLPGGDSTSESSPLTTRASVPPLSPPSPLQTPHTEERLAALSLAADRPLTKERRSYSTPHSIGPEPHFTSQPMSSRGATQDSLSVEAHQDLLLRYADQFASQGAAPAGSGGETVTLAQQLIAVGEALAAERLGMSRSGSGSGGGGAGGGNGVNSGEKGNKGGETSGAATSSALPSLQEHCLQLAPSPMDKRI</sequence>
<dbReference type="RefSeq" id="XP_025346229.1">
    <property type="nucleotide sequence ID" value="XM_025493123.1"/>
</dbReference>
<feature type="compositionally biased region" description="Pro residues" evidence="1">
    <location>
        <begin position="1"/>
        <end position="11"/>
    </location>
</feature>
<feature type="region of interest" description="Disordered" evidence="1">
    <location>
        <begin position="1"/>
        <end position="79"/>
    </location>
</feature>
<feature type="compositionally biased region" description="Low complexity" evidence="1">
    <location>
        <begin position="254"/>
        <end position="270"/>
    </location>
</feature>
<feature type="region of interest" description="Disordered" evidence="1">
    <location>
        <begin position="178"/>
        <end position="227"/>
    </location>
</feature>
<feature type="compositionally biased region" description="Gly residues" evidence="1">
    <location>
        <begin position="517"/>
        <end position="530"/>
    </location>
</feature>
<dbReference type="GeneID" id="37014857"/>
<feature type="region of interest" description="Disordered" evidence="1">
    <location>
        <begin position="512"/>
        <end position="570"/>
    </location>
</feature>
<feature type="compositionally biased region" description="Polar residues" evidence="1">
    <location>
        <begin position="446"/>
        <end position="460"/>
    </location>
</feature>
<organism evidence="2 3">
    <name type="scientific">Pseudomicrostroma glucosiphilum</name>
    <dbReference type="NCBI Taxonomy" id="1684307"/>
    <lineage>
        <taxon>Eukaryota</taxon>
        <taxon>Fungi</taxon>
        <taxon>Dikarya</taxon>
        <taxon>Basidiomycota</taxon>
        <taxon>Ustilaginomycotina</taxon>
        <taxon>Exobasidiomycetes</taxon>
        <taxon>Microstromatales</taxon>
        <taxon>Microstromatales incertae sedis</taxon>
        <taxon>Pseudomicrostroma</taxon>
    </lineage>
</organism>
<evidence type="ECO:0000256" key="1">
    <source>
        <dbReference type="SAM" id="MobiDB-lite"/>
    </source>
</evidence>
<feature type="compositionally biased region" description="Polar residues" evidence="1">
    <location>
        <begin position="384"/>
        <end position="396"/>
    </location>
</feature>
<dbReference type="EMBL" id="KZ819333">
    <property type="protein sequence ID" value="PWN19069.1"/>
    <property type="molecule type" value="Genomic_DNA"/>
</dbReference>
<reference evidence="2 3" key="1">
    <citation type="journal article" date="2018" name="Mol. Biol. Evol.">
        <title>Broad Genomic Sampling Reveals a Smut Pathogenic Ancestry of the Fungal Clade Ustilaginomycotina.</title>
        <authorList>
            <person name="Kijpornyongpan T."/>
            <person name="Mondo S.J."/>
            <person name="Barry K."/>
            <person name="Sandor L."/>
            <person name="Lee J."/>
            <person name="Lipzen A."/>
            <person name="Pangilinan J."/>
            <person name="LaButti K."/>
            <person name="Hainaut M."/>
            <person name="Henrissat B."/>
            <person name="Grigoriev I.V."/>
            <person name="Spatafora J.W."/>
            <person name="Aime M.C."/>
        </authorList>
    </citation>
    <scope>NUCLEOTIDE SEQUENCE [LARGE SCALE GENOMIC DNA]</scope>
    <source>
        <strain evidence="2 3">MCA 4718</strain>
    </source>
</reference>
<evidence type="ECO:0000313" key="3">
    <source>
        <dbReference type="Proteomes" id="UP000245942"/>
    </source>
</evidence>
<evidence type="ECO:0000313" key="2">
    <source>
        <dbReference type="EMBL" id="PWN19069.1"/>
    </source>
</evidence>
<dbReference type="Proteomes" id="UP000245942">
    <property type="component" value="Unassembled WGS sequence"/>
</dbReference>
<dbReference type="AlphaFoldDB" id="A0A316U0Z2"/>
<accession>A0A316U0Z2</accession>
<feature type="region of interest" description="Disordered" evidence="1">
    <location>
        <begin position="243"/>
        <end position="460"/>
    </location>
</feature>
<feature type="compositionally biased region" description="Low complexity" evidence="1">
    <location>
        <begin position="325"/>
        <end position="337"/>
    </location>
</feature>
<feature type="region of interest" description="Disordered" evidence="1">
    <location>
        <begin position="120"/>
        <end position="145"/>
    </location>
</feature>
<proteinExistence type="predicted"/>
<keyword evidence="3" id="KW-1185">Reference proteome</keyword>
<protein>
    <submittedName>
        <fullName evidence="2">Uncharacterized protein</fullName>
    </submittedName>
</protein>
<feature type="compositionally biased region" description="Low complexity" evidence="1">
    <location>
        <begin position="204"/>
        <end position="217"/>
    </location>
</feature>